<sequence length="100" mass="11810">MGKSKQVFADEREKEIFEKERETENALSERESSRADGLKKRVIEAKKQLPTFFGNTFLHVFPEYQTYKGKSRFTNVVQLRVADEEITEKIEKLIEILKQK</sequence>
<evidence type="ECO:0000313" key="1">
    <source>
        <dbReference type="EMBL" id="CAB4128493.1"/>
    </source>
</evidence>
<dbReference type="EMBL" id="LR796222">
    <property type="protein sequence ID" value="CAB4128493.1"/>
    <property type="molecule type" value="Genomic_DNA"/>
</dbReference>
<gene>
    <name evidence="1" type="ORF">UFOVP105_44</name>
</gene>
<proteinExistence type="predicted"/>
<reference evidence="1" key="1">
    <citation type="submission" date="2020-04" db="EMBL/GenBank/DDBJ databases">
        <authorList>
            <person name="Chiriac C."/>
            <person name="Salcher M."/>
            <person name="Ghai R."/>
            <person name="Kavagutti S V."/>
        </authorList>
    </citation>
    <scope>NUCLEOTIDE SEQUENCE</scope>
</reference>
<protein>
    <submittedName>
        <fullName evidence="1">Uncharacterized protein</fullName>
    </submittedName>
</protein>
<name>A0A6J5L558_9CAUD</name>
<organism evidence="1">
    <name type="scientific">uncultured Caudovirales phage</name>
    <dbReference type="NCBI Taxonomy" id="2100421"/>
    <lineage>
        <taxon>Viruses</taxon>
        <taxon>Duplodnaviria</taxon>
        <taxon>Heunggongvirae</taxon>
        <taxon>Uroviricota</taxon>
        <taxon>Caudoviricetes</taxon>
        <taxon>Peduoviridae</taxon>
        <taxon>Maltschvirus</taxon>
        <taxon>Maltschvirus maltsch</taxon>
    </lineage>
</organism>
<accession>A0A6J5L558</accession>